<dbReference type="Pfam" id="PF01370">
    <property type="entry name" value="Epimerase"/>
    <property type="match status" value="1"/>
</dbReference>
<dbReference type="AlphaFoldDB" id="A0A4U3MNC8"/>
<protein>
    <submittedName>
        <fullName evidence="4">NAD-dependent epimerase/dehydratase family protein</fullName>
    </submittedName>
</protein>
<comment type="similarity">
    <text evidence="2">Belongs to the NAD(P)-dependent epimerase/dehydratase family. Dihydroflavonol-4-reductase subfamily.</text>
</comment>
<dbReference type="RefSeq" id="WP_137245998.1">
    <property type="nucleotide sequence ID" value="NZ_SZQA01000003.1"/>
</dbReference>
<dbReference type="EMBL" id="SZQA01000003">
    <property type="protein sequence ID" value="TKK90530.1"/>
    <property type="molecule type" value="Genomic_DNA"/>
</dbReference>
<dbReference type="InterPro" id="IPR050425">
    <property type="entry name" value="NAD(P)_dehydrat-like"/>
</dbReference>
<keyword evidence="1" id="KW-0560">Oxidoreductase</keyword>
<proteinExistence type="inferred from homology"/>
<dbReference type="OrthoDB" id="9778052at2"/>
<dbReference type="PANTHER" id="PTHR10366:SF564">
    <property type="entry name" value="STEROL-4-ALPHA-CARBOXYLATE 3-DEHYDROGENASE, DECARBOXYLATING"/>
    <property type="match status" value="1"/>
</dbReference>
<dbReference type="Gene3D" id="3.40.50.720">
    <property type="entry name" value="NAD(P)-binding Rossmann-like Domain"/>
    <property type="match status" value="1"/>
</dbReference>
<name>A0A4U3MNC8_9ACTN</name>
<dbReference type="GO" id="GO:0016616">
    <property type="term" value="F:oxidoreductase activity, acting on the CH-OH group of donors, NAD or NADP as acceptor"/>
    <property type="evidence" value="ECO:0007669"/>
    <property type="project" value="TreeGrafter"/>
</dbReference>
<evidence type="ECO:0000313" key="4">
    <source>
        <dbReference type="EMBL" id="TKK90530.1"/>
    </source>
</evidence>
<evidence type="ECO:0000259" key="3">
    <source>
        <dbReference type="Pfam" id="PF01370"/>
    </source>
</evidence>
<dbReference type="InterPro" id="IPR036291">
    <property type="entry name" value="NAD(P)-bd_dom_sf"/>
</dbReference>
<dbReference type="InterPro" id="IPR001509">
    <property type="entry name" value="Epimerase_deHydtase"/>
</dbReference>
<comment type="caution">
    <text evidence="4">The sequence shown here is derived from an EMBL/GenBank/DDBJ whole genome shotgun (WGS) entry which is preliminary data.</text>
</comment>
<evidence type="ECO:0000313" key="5">
    <source>
        <dbReference type="Proteomes" id="UP000308705"/>
    </source>
</evidence>
<dbReference type="SUPFAM" id="SSF51735">
    <property type="entry name" value="NAD(P)-binding Rossmann-fold domains"/>
    <property type="match status" value="1"/>
</dbReference>
<dbReference type="Proteomes" id="UP000308705">
    <property type="component" value="Unassembled WGS sequence"/>
</dbReference>
<evidence type="ECO:0000256" key="2">
    <source>
        <dbReference type="ARBA" id="ARBA00023445"/>
    </source>
</evidence>
<reference evidence="4 5" key="1">
    <citation type="submission" date="2019-04" db="EMBL/GenBank/DDBJ databases">
        <title>Herbidospora sp. NEAU-GS14.nov., a novel actinomycete isolated from soil.</title>
        <authorList>
            <person name="Han L."/>
        </authorList>
    </citation>
    <scope>NUCLEOTIDE SEQUENCE [LARGE SCALE GENOMIC DNA]</scope>
    <source>
        <strain evidence="4 5">NEAU-GS14</strain>
    </source>
</reference>
<gene>
    <name evidence="4" type="ORF">FDA94_05935</name>
</gene>
<organism evidence="4 5">
    <name type="scientific">Herbidospora galbida</name>
    <dbReference type="NCBI Taxonomy" id="2575442"/>
    <lineage>
        <taxon>Bacteria</taxon>
        <taxon>Bacillati</taxon>
        <taxon>Actinomycetota</taxon>
        <taxon>Actinomycetes</taxon>
        <taxon>Streptosporangiales</taxon>
        <taxon>Streptosporangiaceae</taxon>
        <taxon>Herbidospora</taxon>
    </lineage>
</organism>
<sequence length="317" mass="33999">METVLITGGTGFLATRVIAAAQEAGYDVRTTVRHTPVDGVPSVVADLTSDEGWDEAVAGCDYVLHVASPLPAAQPVHEDEVIIPARDGTLRVLRAARDAGVRRTVVTSSFAAIGYGHPETDRPFTEDDWTRPDADIAAYPKSKVIAEQAAWAFDRGAMELAVVNPTGIFGPVVGPRYASSIRILAGLLDGSMRAIPNMWFGMVDVRDAADLHLRAMTSLKAAGERFIGASGDAVSMAYIAQVLRERLGATTPTDLLPDEVVRELAETDDRMAELARNVGRIRHLSNAKARSVLGWNPRPTEDVIADTGRSLIEGGYL</sequence>
<evidence type="ECO:0000256" key="1">
    <source>
        <dbReference type="ARBA" id="ARBA00023002"/>
    </source>
</evidence>
<feature type="domain" description="NAD-dependent epimerase/dehydratase" evidence="3">
    <location>
        <begin position="4"/>
        <end position="221"/>
    </location>
</feature>
<accession>A0A4U3MNC8</accession>
<keyword evidence="5" id="KW-1185">Reference proteome</keyword>
<dbReference type="PANTHER" id="PTHR10366">
    <property type="entry name" value="NAD DEPENDENT EPIMERASE/DEHYDRATASE"/>
    <property type="match status" value="1"/>
</dbReference>